<comment type="caution">
    <text evidence="2">The sequence shown here is derived from an EMBL/GenBank/DDBJ whole genome shotgun (WGS) entry which is preliminary data.</text>
</comment>
<dbReference type="PANTHER" id="PTHR46465:SF2">
    <property type="entry name" value="LATERAL SIGNALING TARGET PROTEIN 2 HOMOLOG"/>
    <property type="match status" value="1"/>
</dbReference>
<name>A0ABR2X1G5_9FUNG</name>
<feature type="region of interest" description="Disordered" evidence="1">
    <location>
        <begin position="1"/>
        <end position="34"/>
    </location>
</feature>
<dbReference type="Proteomes" id="UP001479436">
    <property type="component" value="Unassembled WGS sequence"/>
</dbReference>
<feature type="compositionally biased region" description="Polar residues" evidence="1">
    <location>
        <begin position="8"/>
        <end position="34"/>
    </location>
</feature>
<reference evidence="2 3" key="1">
    <citation type="submission" date="2023-04" db="EMBL/GenBank/DDBJ databases">
        <title>Genome of Basidiobolus ranarum AG-B5.</title>
        <authorList>
            <person name="Stajich J.E."/>
            <person name="Carter-House D."/>
            <person name="Gryganskyi A."/>
        </authorList>
    </citation>
    <scope>NUCLEOTIDE SEQUENCE [LARGE SCALE GENOMIC DNA]</scope>
    <source>
        <strain evidence="2 3">AG-B5</strain>
    </source>
</reference>
<gene>
    <name evidence="2" type="ORF">K7432_002457</name>
</gene>
<dbReference type="InterPro" id="IPR051118">
    <property type="entry name" value="LST-2"/>
</dbReference>
<protein>
    <submittedName>
        <fullName evidence="2">Uncharacterized protein</fullName>
    </submittedName>
</protein>
<keyword evidence="3" id="KW-1185">Reference proteome</keyword>
<organism evidence="2 3">
    <name type="scientific">Basidiobolus ranarum</name>
    <dbReference type="NCBI Taxonomy" id="34480"/>
    <lineage>
        <taxon>Eukaryota</taxon>
        <taxon>Fungi</taxon>
        <taxon>Fungi incertae sedis</taxon>
        <taxon>Zoopagomycota</taxon>
        <taxon>Entomophthoromycotina</taxon>
        <taxon>Basidiobolomycetes</taxon>
        <taxon>Basidiobolales</taxon>
        <taxon>Basidiobolaceae</taxon>
        <taxon>Basidiobolus</taxon>
    </lineage>
</organism>
<proteinExistence type="predicted"/>
<accession>A0ABR2X1G5</accession>
<evidence type="ECO:0000256" key="1">
    <source>
        <dbReference type="SAM" id="MobiDB-lite"/>
    </source>
</evidence>
<dbReference type="EMBL" id="JASJQH010000066">
    <property type="protein sequence ID" value="KAK9767612.1"/>
    <property type="molecule type" value="Genomic_DNA"/>
</dbReference>
<dbReference type="PANTHER" id="PTHR46465">
    <property type="entry name" value="LATERAL SIGNALING TARGET PROTEIN 2 HOMOLOG"/>
    <property type="match status" value="1"/>
</dbReference>
<evidence type="ECO:0000313" key="3">
    <source>
        <dbReference type="Proteomes" id="UP001479436"/>
    </source>
</evidence>
<sequence>MTRIMPTPSRNYRATTSVGANETPRNSEDSNGSSLLQHPTVFAQIFKFQKWKLPKHSPQSKTRRNHPLHLFYDAEQQLSSSIKLLESVRDVNSARFRRCTDRVHQHQTELLNTIYLVYCEMDSVLKCSRGYRRHLPTEDREELDQGFSETILFAAQALSRGFQIRGIEHCSEELREPAQKLCATFEALRYVFQYRAVKHPYSISLVGLFPVLMDFDQAWVEFERLVCYTYFNINGRRTRLKEKEDRNEWSLWVGLMWSTLGEIIKEDFISGEAVKEYDPTIFFTLPRMSLLNLLKNHINLAEKLKVLSPHGESMKQIFIELTLLSPAELLTLQRWLCGGEVNPATLNIHRIFTKLCAIVDPLQSGPEAKFFLAAMSKVFKRYIKKGLPEEKI</sequence>
<evidence type="ECO:0000313" key="2">
    <source>
        <dbReference type="EMBL" id="KAK9767612.1"/>
    </source>
</evidence>